<protein>
    <submittedName>
        <fullName evidence="2">Secreted protein</fullName>
    </submittedName>
</protein>
<evidence type="ECO:0000256" key="1">
    <source>
        <dbReference type="SAM" id="MobiDB-lite"/>
    </source>
</evidence>
<organism evidence="2">
    <name type="scientific">Mesocestoides corti</name>
    <name type="common">Flatworm</name>
    <dbReference type="NCBI Taxonomy" id="53468"/>
    <lineage>
        <taxon>Eukaryota</taxon>
        <taxon>Metazoa</taxon>
        <taxon>Spiralia</taxon>
        <taxon>Lophotrochozoa</taxon>
        <taxon>Platyhelminthes</taxon>
        <taxon>Cestoda</taxon>
        <taxon>Eucestoda</taxon>
        <taxon>Cyclophyllidea</taxon>
        <taxon>Mesocestoididae</taxon>
        <taxon>Mesocestoides</taxon>
    </lineage>
</organism>
<evidence type="ECO:0000313" key="2">
    <source>
        <dbReference type="WBParaSite" id="MCU_013083-RA"/>
    </source>
</evidence>
<dbReference type="AlphaFoldDB" id="A0A5K3FY29"/>
<reference evidence="2" key="1">
    <citation type="submission" date="2019-11" db="UniProtKB">
        <authorList>
            <consortium name="WormBaseParasite"/>
        </authorList>
    </citation>
    <scope>IDENTIFICATION</scope>
</reference>
<feature type="compositionally biased region" description="Pro residues" evidence="1">
    <location>
        <begin position="71"/>
        <end position="88"/>
    </location>
</feature>
<proteinExistence type="predicted"/>
<accession>A0A5K3FY29</accession>
<feature type="region of interest" description="Disordered" evidence="1">
    <location>
        <begin position="65"/>
        <end position="88"/>
    </location>
</feature>
<dbReference type="WBParaSite" id="MCU_013083-RA">
    <property type="protein sequence ID" value="MCU_013083-RA"/>
    <property type="gene ID" value="MCU_013083"/>
</dbReference>
<sequence>MPTSINRSFLILATFSFTDISSLRLKSPETAPTCVIVSNATGVGCGVCLFSLPLCLARFALASTNDKRRPPPPPPPPPPPHPPHIVAL</sequence>
<name>A0A5K3FY29_MESCO</name>